<comment type="caution">
    <text evidence="3">The sequence shown here is derived from an EMBL/GenBank/DDBJ whole genome shotgun (WGS) entry which is preliminary data.</text>
</comment>
<dbReference type="AlphaFoldDB" id="A0A550BVB7"/>
<protein>
    <recommendedName>
        <fullName evidence="2">C2H2-type domain-containing protein</fullName>
    </recommendedName>
</protein>
<organism evidence="3 4">
    <name type="scientific">Schizophyllum amplum</name>
    <dbReference type="NCBI Taxonomy" id="97359"/>
    <lineage>
        <taxon>Eukaryota</taxon>
        <taxon>Fungi</taxon>
        <taxon>Dikarya</taxon>
        <taxon>Basidiomycota</taxon>
        <taxon>Agaricomycotina</taxon>
        <taxon>Agaricomycetes</taxon>
        <taxon>Agaricomycetidae</taxon>
        <taxon>Agaricales</taxon>
        <taxon>Schizophyllaceae</taxon>
        <taxon>Schizophyllum</taxon>
    </lineage>
</organism>
<dbReference type="PROSITE" id="PS00028">
    <property type="entry name" value="ZINC_FINGER_C2H2_1"/>
    <property type="match status" value="1"/>
</dbReference>
<name>A0A550BVB7_9AGAR</name>
<sequence>MLGTPSNYWSWPCDSASRSSAACPTTNRRPLEPHPAFNVAMQPPAVFSPWPSAPVVEPGGTLEFPQSAGDVSESSHAEFDDAYAGLGKSISSGRGTAFPVNSPEIGLECRMQPRSARSDNGDPANDFRPRVGSDARSAAARHRTSPESRRHFACKVSGCEGRTFTRLSTYQEHQLRHANRRTFACTEGGCRLSLNTKADFRRHLKMMHDKTTAS</sequence>
<dbReference type="EMBL" id="VDMD01000069">
    <property type="protein sequence ID" value="TRM56453.1"/>
    <property type="molecule type" value="Genomic_DNA"/>
</dbReference>
<dbReference type="OrthoDB" id="7862877at2759"/>
<keyword evidence="4" id="KW-1185">Reference proteome</keyword>
<feature type="region of interest" description="Disordered" evidence="1">
    <location>
        <begin position="113"/>
        <end position="146"/>
    </location>
</feature>
<proteinExistence type="predicted"/>
<evidence type="ECO:0000313" key="4">
    <source>
        <dbReference type="Proteomes" id="UP000320762"/>
    </source>
</evidence>
<reference evidence="3 4" key="1">
    <citation type="journal article" date="2019" name="New Phytol.">
        <title>Comparative genomics reveals unique wood-decay strategies and fruiting body development in the Schizophyllaceae.</title>
        <authorList>
            <person name="Almasi E."/>
            <person name="Sahu N."/>
            <person name="Krizsan K."/>
            <person name="Balint B."/>
            <person name="Kovacs G.M."/>
            <person name="Kiss B."/>
            <person name="Cseklye J."/>
            <person name="Drula E."/>
            <person name="Henrissat B."/>
            <person name="Nagy I."/>
            <person name="Chovatia M."/>
            <person name="Adam C."/>
            <person name="LaButti K."/>
            <person name="Lipzen A."/>
            <person name="Riley R."/>
            <person name="Grigoriev I.V."/>
            <person name="Nagy L.G."/>
        </authorList>
    </citation>
    <scope>NUCLEOTIDE SEQUENCE [LARGE SCALE GENOMIC DNA]</scope>
    <source>
        <strain evidence="3 4">NL-1724</strain>
    </source>
</reference>
<dbReference type="SUPFAM" id="SSF57667">
    <property type="entry name" value="beta-beta-alpha zinc fingers"/>
    <property type="match status" value="1"/>
</dbReference>
<evidence type="ECO:0000256" key="1">
    <source>
        <dbReference type="SAM" id="MobiDB-lite"/>
    </source>
</evidence>
<dbReference type="Proteomes" id="UP000320762">
    <property type="component" value="Unassembled WGS sequence"/>
</dbReference>
<accession>A0A550BVB7</accession>
<dbReference type="InterPro" id="IPR036236">
    <property type="entry name" value="Znf_C2H2_sf"/>
</dbReference>
<feature type="domain" description="C2H2-type" evidence="2">
    <location>
        <begin position="185"/>
        <end position="208"/>
    </location>
</feature>
<dbReference type="SMART" id="SM00355">
    <property type="entry name" value="ZnF_C2H2"/>
    <property type="match status" value="2"/>
</dbReference>
<feature type="compositionally biased region" description="Basic and acidic residues" evidence="1">
    <location>
        <begin position="116"/>
        <end position="133"/>
    </location>
</feature>
<gene>
    <name evidence="3" type="ORF">BD626DRAFT_519593</name>
</gene>
<evidence type="ECO:0000313" key="3">
    <source>
        <dbReference type="EMBL" id="TRM56453.1"/>
    </source>
</evidence>
<evidence type="ECO:0000259" key="2">
    <source>
        <dbReference type="PROSITE" id="PS00028"/>
    </source>
</evidence>
<dbReference type="InterPro" id="IPR013087">
    <property type="entry name" value="Znf_C2H2_type"/>
</dbReference>
<dbReference type="Gene3D" id="3.30.160.60">
    <property type="entry name" value="Classic Zinc Finger"/>
    <property type="match status" value="1"/>
</dbReference>